<accession>A0A4Y2S463</accession>
<keyword evidence="3" id="KW-1185">Reference proteome</keyword>
<name>A0A4Y2S463_ARAVE</name>
<dbReference type="EMBL" id="BGPR01019476">
    <property type="protein sequence ID" value="GBN82055.1"/>
    <property type="molecule type" value="Genomic_DNA"/>
</dbReference>
<organism evidence="2 3">
    <name type="scientific">Araneus ventricosus</name>
    <name type="common">Orbweaver spider</name>
    <name type="synonym">Epeira ventricosa</name>
    <dbReference type="NCBI Taxonomy" id="182803"/>
    <lineage>
        <taxon>Eukaryota</taxon>
        <taxon>Metazoa</taxon>
        <taxon>Ecdysozoa</taxon>
        <taxon>Arthropoda</taxon>
        <taxon>Chelicerata</taxon>
        <taxon>Arachnida</taxon>
        <taxon>Araneae</taxon>
        <taxon>Araneomorphae</taxon>
        <taxon>Entelegynae</taxon>
        <taxon>Araneoidea</taxon>
        <taxon>Araneidae</taxon>
        <taxon>Araneus</taxon>
    </lineage>
</organism>
<dbReference type="Proteomes" id="UP000499080">
    <property type="component" value="Unassembled WGS sequence"/>
</dbReference>
<feature type="region of interest" description="Disordered" evidence="1">
    <location>
        <begin position="1"/>
        <end position="20"/>
    </location>
</feature>
<dbReference type="OrthoDB" id="6465650at2759"/>
<feature type="region of interest" description="Disordered" evidence="1">
    <location>
        <begin position="31"/>
        <end position="50"/>
    </location>
</feature>
<gene>
    <name evidence="2" type="ORF">AVEN_4852_1</name>
</gene>
<comment type="caution">
    <text evidence="2">The sequence shown here is derived from an EMBL/GenBank/DDBJ whole genome shotgun (WGS) entry which is preliminary data.</text>
</comment>
<sequence length="211" mass="24235">MEAEQKTETAEKAVVEKEGEKKEVEMVAAIKADKAESEDEKMEVDTEPVKTEIEEKEDFKPLILKLEAECEDIVSLKIEGIETVDDDDEEFVVMSPEEIRLFLEQKISEHVRDPQVNPLLALEKRTHDLLDEIKDKADEISRLSKALDMLYRNQERFLRHMDIFPKVPTNSVSVSVDLPLLMDSVPLMSPSKCVRILFIFSPLAFIKFKQG</sequence>
<evidence type="ECO:0000256" key="1">
    <source>
        <dbReference type="SAM" id="MobiDB-lite"/>
    </source>
</evidence>
<reference evidence="2 3" key="1">
    <citation type="journal article" date="2019" name="Sci. Rep.">
        <title>Orb-weaving spider Araneus ventricosus genome elucidates the spidroin gene catalogue.</title>
        <authorList>
            <person name="Kono N."/>
            <person name="Nakamura H."/>
            <person name="Ohtoshi R."/>
            <person name="Moran D.A.P."/>
            <person name="Shinohara A."/>
            <person name="Yoshida Y."/>
            <person name="Fujiwara M."/>
            <person name="Mori M."/>
            <person name="Tomita M."/>
            <person name="Arakawa K."/>
        </authorList>
    </citation>
    <scope>NUCLEOTIDE SEQUENCE [LARGE SCALE GENOMIC DNA]</scope>
</reference>
<dbReference type="AlphaFoldDB" id="A0A4Y2S463"/>
<evidence type="ECO:0000313" key="3">
    <source>
        <dbReference type="Proteomes" id="UP000499080"/>
    </source>
</evidence>
<protein>
    <submittedName>
        <fullName evidence="2">Uncharacterized protein</fullName>
    </submittedName>
</protein>
<proteinExistence type="predicted"/>
<evidence type="ECO:0000313" key="2">
    <source>
        <dbReference type="EMBL" id="GBN82055.1"/>
    </source>
</evidence>